<reference evidence="5 6" key="2">
    <citation type="submission" date="2024-10" db="EMBL/GenBank/DDBJ databases">
        <authorList>
            <person name="Ryan C."/>
        </authorList>
    </citation>
    <scope>NUCLEOTIDE SEQUENCE [LARGE SCALE GENOMIC DNA]</scope>
</reference>
<evidence type="ECO:0000256" key="2">
    <source>
        <dbReference type="SAM" id="Phobius"/>
    </source>
</evidence>
<dbReference type="Pfam" id="PF23635">
    <property type="entry name" value="Beta-prop_AT5G49610-like"/>
    <property type="match status" value="1"/>
</dbReference>
<dbReference type="PANTHER" id="PTHR32133">
    <property type="entry name" value="OS07G0120400 PROTEIN"/>
    <property type="match status" value="1"/>
</dbReference>
<dbReference type="Gene3D" id="1.20.1280.50">
    <property type="match status" value="1"/>
</dbReference>
<dbReference type="Pfam" id="PF00646">
    <property type="entry name" value="F-box"/>
    <property type="match status" value="1"/>
</dbReference>
<keyword evidence="2" id="KW-1133">Transmembrane helix</keyword>
<evidence type="ECO:0000259" key="3">
    <source>
        <dbReference type="Pfam" id="PF00646"/>
    </source>
</evidence>
<evidence type="ECO:0008006" key="7">
    <source>
        <dbReference type="Google" id="ProtNLM"/>
    </source>
</evidence>
<dbReference type="InterPro" id="IPR001810">
    <property type="entry name" value="F-box_dom"/>
</dbReference>
<feature type="domain" description="F-box" evidence="3">
    <location>
        <begin position="39"/>
        <end position="77"/>
    </location>
</feature>
<dbReference type="InterPro" id="IPR056594">
    <property type="entry name" value="AT5G49610-like_b-prop"/>
</dbReference>
<dbReference type="Proteomes" id="UP001497457">
    <property type="component" value="Chromosome 24b"/>
</dbReference>
<keyword evidence="6" id="KW-1185">Reference proteome</keyword>
<feature type="domain" description="F-box protein AT5G49610-like beta-propeller" evidence="4">
    <location>
        <begin position="137"/>
        <end position="412"/>
    </location>
</feature>
<sequence length="415" mass="46629">MKSTRTPLPEIPPPVGLRPSRATRDTSTLDEMPSPIDVDDLLSEILLRLAPLPSSLPRASLVCTRWRRIVTDPDFLRRFRAHHWKPLGVFLTSSQSGRRDFSFSFVSDPGDSIRHKRFSVPPVRAGAGDDDYTWVFLGCRHGRVLLINRTRDGYGYGRRMLVWNPIAGEHHLLHVPHFLDLGRYCSSVQGAVICASSHNHKGPFKVALVWNADHSAHVCVYSSETGDWGDVVSTRVRRESGFIVIGFWNVLVGNSLYWLLFGIGRQLHMVEFDLGSQNLAVIQVPLPPDVYANHRGLYLTTLANGGGLSLIVMSANLKAQLWERTPDCDGAATARWMLRRTIELDKLLSLRPGFPECRRILGVEGDHNVMFVSTYRGVFMVHLESMQFEKIFETNPFIDGGTIHPFTTLYAPGTC</sequence>
<gene>
    <name evidence="5" type="ORF">URODEC1_LOCUS62530</name>
</gene>
<evidence type="ECO:0000313" key="5">
    <source>
        <dbReference type="EMBL" id="CAL4995769.1"/>
    </source>
</evidence>
<evidence type="ECO:0000256" key="1">
    <source>
        <dbReference type="SAM" id="MobiDB-lite"/>
    </source>
</evidence>
<organism evidence="5 6">
    <name type="scientific">Urochloa decumbens</name>
    <dbReference type="NCBI Taxonomy" id="240449"/>
    <lineage>
        <taxon>Eukaryota</taxon>
        <taxon>Viridiplantae</taxon>
        <taxon>Streptophyta</taxon>
        <taxon>Embryophyta</taxon>
        <taxon>Tracheophyta</taxon>
        <taxon>Spermatophyta</taxon>
        <taxon>Magnoliopsida</taxon>
        <taxon>Liliopsida</taxon>
        <taxon>Poales</taxon>
        <taxon>Poaceae</taxon>
        <taxon>PACMAD clade</taxon>
        <taxon>Panicoideae</taxon>
        <taxon>Panicodae</taxon>
        <taxon>Paniceae</taxon>
        <taxon>Melinidinae</taxon>
        <taxon>Urochloa</taxon>
    </lineage>
</organism>
<accession>A0ABC9B8Q5</accession>
<name>A0ABC9B8Q5_9POAL</name>
<feature type="region of interest" description="Disordered" evidence="1">
    <location>
        <begin position="1"/>
        <end position="33"/>
    </location>
</feature>
<keyword evidence="2" id="KW-0812">Transmembrane</keyword>
<keyword evidence="2" id="KW-0472">Membrane</keyword>
<evidence type="ECO:0000313" key="6">
    <source>
        <dbReference type="Proteomes" id="UP001497457"/>
    </source>
</evidence>
<dbReference type="InterPro" id="IPR036047">
    <property type="entry name" value="F-box-like_dom_sf"/>
</dbReference>
<dbReference type="AlphaFoldDB" id="A0ABC9B8Q5"/>
<dbReference type="PANTHER" id="PTHR32133:SF378">
    <property type="entry name" value="F-BOX DOMAIN CONTAINING PROTEIN, EXPRESSED"/>
    <property type="match status" value="1"/>
</dbReference>
<dbReference type="SUPFAM" id="SSF81383">
    <property type="entry name" value="F-box domain"/>
    <property type="match status" value="1"/>
</dbReference>
<protein>
    <recommendedName>
        <fullName evidence="7">F-box domain-containing protein</fullName>
    </recommendedName>
</protein>
<reference evidence="6" key="1">
    <citation type="submission" date="2024-06" db="EMBL/GenBank/DDBJ databases">
        <authorList>
            <person name="Ryan C."/>
        </authorList>
    </citation>
    <scope>NUCLEOTIDE SEQUENCE [LARGE SCALE GENOMIC DNA]</scope>
</reference>
<evidence type="ECO:0000259" key="4">
    <source>
        <dbReference type="Pfam" id="PF23635"/>
    </source>
</evidence>
<dbReference type="EMBL" id="OZ075134">
    <property type="protein sequence ID" value="CAL4995769.1"/>
    <property type="molecule type" value="Genomic_DNA"/>
</dbReference>
<feature type="transmembrane region" description="Helical" evidence="2">
    <location>
        <begin position="242"/>
        <end position="260"/>
    </location>
</feature>
<proteinExistence type="predicted"/>